<feature type="transmembrane region" description="Helical" evidence="1">
    <location>
        <begin position="139"/>
        <end position="157"/>
    </location>
</feature>
<protein>
    <submittedName>
        <fullName evidence="4">Uncharacterized membrane protein, DUF4010 family</fullName>
    </submittedName>
</protein>
<dbReference type="PANTHER" id="PTHR39084:SF1">
    <property type="entry name" value="DUF4010 DOMAIN-CONTAINING PROTEIN"/>
    <property type="match status" value="1"/>
</dbReference>
<feature type="transmembrane region" description="Helical" evidence="1">
    <location>
        <begin position="200"/>
        <end position="219"/>
    </location>
</feature>
<organism evidence="4 5">
    <name type="scientific">Catalinimonas alkaloidigena</name>
    <dbReference type="NCBI Taxonomy" id="1075417"/>
    <lineage>
        <taxon>Bacteria</taxon>
        <taxon>Pseudomonadati</taxon>
        <taxon>Bacteroidota</taxon>
        <taxon>Cytophagia</taxon>
        <taxon>Cytophagales</taxon>
        <taxon>Catalimonadaceae</taxon>
        <taxon>Catalinimonas</taxon>
    </lineage>
</organism>
<feature type="transmembrane region" description="Helical" evidence="1">
    <location>
        <begin position="394"/>
        <end position="415"/>
    </location>
</feature>
<feature type="domain" description="DUF4010" evidence="3">
    <location>
        <begin position="177"/>
        <end position="387"/>
    </location>
</feature>
<dbReference type="OrthoDB" id="9813718at2"/>
<feature type="transmembrane region" description="Helical" evidence="1">
    <location>
        <begin position="332"/>
        <end position="352"/>
    </location>
</feature>
<keyword evidence="1" id="KW-0812">Transmembrane</keyword>
<dbReference type="Pfam" id="PF02308">
    <property type="entry name" value="MgtC"/>
    <property type="match status" value="1"/>
</dbReference>
<feature type="transmembrane region" description="Helical" evidence="1">
    <location>
        <begin position="110"/>
        <end position="127"/>
    </location>
</feature>
<reference evidence="4 5" key="1">
    <citation type="submission" date="2016-10" db="EMBL/GenBank/DDBJ databases">
        <authorList>
            <person name="de Groot N.N."/>
        </authorList>
    </citation>
    <scope>NUCLEOTIDE SEQUENCE [LARGE SCALE GENOMIC DNA]</scope>
    <source>
        <strain evidence="4 5">DSM 25186</strain>
    </source>
</reference>
<dbReference type="InterPro" id="IPR049177">
    <property type="entry name" value="MgtC_SapB_SrpB_YhiD_N"/>
</dbReference>
<feature type="transmembrane region" description="Helical" evidence="1">
    <location>
        <begin position="303"/>
        <end position="320"/>
    </location>
</feature>
<feature type="transmembrane region" description="Helical" evidence="1">
    <location>
        <begin position="53"/>
        <end position="74"/>
    </location>
</feature>
<evidence type="ECO:0000259" key="3">
    <source>
        <dbReference type="Pfam" id="PF13194"/>
    </source>
</evidence>
<dbReference type="InterPro" id="IPR025105">
    <property type="entry name" value="DUF4010"/>
</dbReference>
<evidence type="ECO:0000259" key="2">
    <source>
        <dbReference type="Pfam" id="PF02308"/>
    </source>
</evidence>
<accession>A0A1G9EL35</accession>
<dbReference type="AlphaFoldDB" id="A0A1G9EL35"/>
<feature type="transmembrane region" description="Helical" evidence="1">
    <location>
        <begin position="172"/>
        <end position="193"/>
    </location>
</feature>
<evidence type="ECO:0000313" key="5">
    <source>
        <dbReference type="Proteomes" id="UP000198510"/>
    </source>
</evidence>
<proteinExistence type="predicted"/>
<feature type="transmembrane region" description="Helical" evidence="1">
    <location>
        <begin position="231"/>
        <end position="254"/>
    </location>
</feature>
<dbReference type="RefSeq" id="WP_089681503.1">
    <property type="nucleotide sequence ID" value="NZ_FNFO01000003.1"/>
</dbReference>
<keyword evidence="1" id="KW-1133">Transmembrane helix</keyword>
<feature type="transmembrane region" description="Helical" evidence="1">
    <location>
        <begin position="364"/>
        <end position="387"/>
    </location>
</feature>
<gene>
    <name evidence="4" type="ORF">SAMN05421823_103509</name>
</gene>
<evidence type="ECO:0000256" key="1">
    <source>
        <dbReference type="SAM" id="Phobius"/>
    </source>
</evidence>
<name>A0A1G9EL35_9BACT</name>
<feature type="transmembrane region" description="Helical" evidence="1">
    <location>
        <begin position="86"/>
        <end position="104"/>
    </location>
</feature>
<feature type="domain" description="MgtC/SapB/SrpB/YhiD N-terminal" evidence="2">
    <location>
        <begin position="8"/>
        <end position="129"/>
    </location>
</feature>
<evidence type="ECO:0000313" key="4">
    <source>
        <dbReference type="EMBL" id="SDK76783.1"/>
    </source>
</evidence>
<keyword evidence="1" id="KW-0472">Membrane</keyword>
<keyword evidence="5" id="KW-1185">Reference proteome</keyword>
<sequence length="426" mass="45766">MPDVFISLLISLGLGLLVGLQREHADQARIAGIRTFPLVTLLGTMTGLLAHDFGGWIIAAGLLTLGGLLFAVNFKFLDRKVLHPGQTTEVALLVMYCIGAYLATGQRAPALVMGGLVMVLLYFKQPLHQFAERLGQRNVHAIVQFVIVALIILPVLPDRTFGPYDVLNPRQLWLIVVLIVGVSVGGYFIYKLVGHKAGTFLNGLLGGVISSTATTISYARMSRADAGNVRATVLVILIASGVSFVRVLVEVFAILPQALPQVGPPLLLMVGLFACLIVFLSFFRTPPQEPMPEPENPAQLKSAVVFGLIFAVVLLATAAARDYLGNKGLYGVALFSGLTDVDAITISIAQMAGEEEAGVSYADAWRLILIGSLANMLFKGGAVAVLGSRALLRWVVPLWSAVLVGGLLLILLWPAETEWSFLRLFR</sequence>
<dbReference type="PANTHER" id="PTHR39084">
    <property type="entry name" value="MEMBRANE PROTEIN-RELATED"/>
    <property type="match status" value="1"/>
</dbReference>
<dbReference type="EMBL" id="FNFO01000003">
    <property type="protein sequence ID" value="SDK76783.1"/>
    <property type="molecule type" value="Genomic_DNA"/>
</dbReference>
<dbReference type="Pfam" id="PF13194">
    <property type="entry name" value="DUF4010"/>
    <property type="match status" value="1"/>
</dbReference>
<feature type="transmembrane region" description="Helical" evidence="1">
    <location>
        <begin position="266"/>
        <end position="283"/>
    </location>
</feature>
<dbReference type="Proteomes" id="UP000198510">
    <property type="component" value="Unassembled WGS sequence"/>
</dbReference>